<dbReference type="InterPro" id="IPR011009">
    <property type="entry name" value="Kinase-like_dom_sf"/>
</dbReference>
<gene>
    <name evidence="1" type="ORF">KSF_093770</name>
</gene>
<accession>A0A8J3IP67</accession>
<proteinExistence type="predicted"/>
<keyword evidence="2" id="KW-1185">Reference proteome</keyword>
<dbReference type="Proteomes" id="UP000597444">
    <property type="component" value="Unassembled WGS sequence"/>
</dbReference>
<dbReference type="Pfam" id="PF04655">
    <property type="entry name" value="APH_6_hur"/>
    <property type="match status" value="1"/>
</dbReference>
<evidence type="ECO:0000313" key="2">
    <source>
        <dbReference type="Proteomes" id="UP000597444"/>
    </source>
</evidence>
<reference evidence="1" key="1">
    <citation type="submission" date="2020-10" db="EMBL/GenBank/DDBJ databases">
        <title>Taxonomic study of unclassified bacteria belonging to the class Ktedonobacteria.</title>
        <authorList>
            <person name="Yabe S."/>
            <person name="Wang C.M."/>
            <person name="Zheng Y."/>
            <person name="Sakai Y."/>
            <person name="Cavaletti L."/>
            <person name="Monciardini P."/>
            <person name="Donadio S."/>
        </authorList>
    </citation>
    <scope>NUCLEOTIDE SEQUENCE</scope>
    <source>
        <strain evidence="1">ID150040</strain>
    </source>
</reference>
<organism evidence="1 2">
    <name type="scientific">Reticulibacter mediterranei</name>
    <dbReference type="NCBI Taxonomy" id="2778369"/>
    <lineage>
        <taxon>Bacteria</taxon>
        <taxon>Bacillati</taxon>
        <taxon>Chloroflexota</taxon>
        <taxon>Ktedonobacteria</taxon>
        <taxon>Ktedonobacterales</taxon>
        <taxon>Reticulibacteraceae</taxon>
        <taxon>Reticulibacter</taxon>
    </lineage>
</organism>
<evidence type="ECO:0000313" key="1">
    <source>
        <dbReference type="EMBL" id="GHO99329.1"/>
    </source>
</evidence>
<comment type="caution">
    <text evidence="1">The sequence shown here is derived from an EMBL/GenBank/DDBJ whole genome shotgun (WGS) entry which is preliminary data.</text>
</comment>
<evidence type="ECO:0008006" key="3">
    <source>
        <dbReference type="Google" id="ProtNLM"/>
    </source>
</evidence>
<protein>
    <recommendedName>
        <fullName evidence="3">Aminoglycoside/hydroxyurea antibiotic resistance kinase</fullName>
    </recommendedName>
</protein>
<dbReference type="GO" id="GO:0016773">
    <property type="term" value="F:phosphotransferase activity, alcohol group as acceptor"/>
    <property type="evidence" value="ECO:0007669"/>
    <property type="project" value="InterPro"/>
</dbReference>
<dbReference type="EMBL" id="BNJK01000002">
    <property type="protein sequence ID" value="GHO99329.1"/>
    <property type="molecule type" value="Genomic_DNA"/>
</dbReference>
<dbReference type="AlphaFoldDB" id="A0A8J3IP67"/>
<dbReference type="InterPro" id="IPR006748">
    <property type="entry name" value="NH2Glyco/OHUrea_AB-resist_kin"/>
</dbReference>
<sequence length="277" mass="30918">MITVPADFASATVMREGDVGREWIQALPALVEKLCQHWNLTIDGPVMHGYLGLVIPVRLFEEPCVLKVSWADESTIHEALALSAWNGQGAARLLDHLPEWGAMLLERLDHRRSLCDVGIAEAVEVAGRLLRRLAIPAPSGFRSLRSVAQNICSTLSERWEQAGRPIPKRWMEQACELAAQLGTEGANLLVNYDLHYADVLKGSGSPGLLWIQRWSLAIWNLGLRNCCGRVWKTLKRKVAWTAISPCWSRPLHVIRLWLAPGHLFAAWTTGYGHSRLA</sequence>
<name>A0A8J3IP67_9CHLR</name>
<dbReference type="SUPFAM" id="SSF56112">
    <property type="entry name" value="Protein kinase-like (PK-like)"/>
    <property type="match status" value="1"/>
</dbReference>
<dbReference type="GO" id="GO:0019748">
    <property type="term" value="P:secondary metabolic process"/>
    <property type="evidence" value="ECO:0007669"/>
    <property type="project" value="InterPro"/>
</dbReference>